<dbReference type="AlphaFoldDB" id="A0AAF0H2P8"/>
<sequence>MLAEPQISIFVLQNELAVLTLKLSVEVSDPDRLTGTHAKEEIIAVAHEIGDLVTGRANLDDAGFFHVQFVE</sequence>
<evidence type="ECO:0000313" key="2">
    <source>
        <dbReference type="Proteomes" id="UP000305410"/>
    </source>
</evidence>
<reference evidence="1" key="1">
    <citation type="submission" date="2019-04" db="EMBL/GenBank/DDBJ databases">
        <authorList>
            <person name="Chiang H.-Y."/>
            <person name="Huang Y.-Y."/>
            <person name="Chou L."/>
            <person name="Lai E.-M."/>
            <person name="Kuo C.-H."/>
        </authorList>
    </citation>
    <scope>NUCLEOTIDE SEQUENCE</scope>
    <source>
        <strain evidence="1">CFBP5506</strain>
    </source>
</reference>
<dbReference type="EMBL" id="CP122963">
    <property type="protein sequence ID" value="WGM60902.1"/>
    <property type="molecule type" value="Genomic_DNA"/>
</dbReference>
<protein>
    <submittedName>
        <fullName evidence="1">Uncharacterized protein</fullName>
    </submittedName>
</protein>
<accession>A0AAF0H2P8</accession>
<proteinExistence type="predicted"/>
<name>A0AAF0H2P8_AGRTU</name>
<organism evidence="1 2">
    <name type="scientific">Agrobacterium tumefaciens</name>
    <dbReference type="NCBI Taxonomy" id="358"/>
    <lineage>
        <taxon>Bacteria</taxon>
        <taxon>Pseudomonadati</taxon>
        <taxon>Pseudomonadota</taxon>
        <taxon>Alphaproteobacteria</taxon>
        <taxon>Hyphomicrobiales</taxon>
        <taxon>Rhizobiaceae</taxon>
        <taxon>Rhizobium/Agrobacterium group</taxon>
        <taxon>Agrobacterium</taxon>
        <taxon>Agrobacterium tumefaciens complex</taxon>
    </lineage>
</organism>
<dbReference type="Proteomes" id="UP000305410">
    <property type="component" value="Chromosome Linear"/>
</dbReference>
<reference evidence="1" key="2">
    <citation type="submission" date="2023-04" db="EMBL/GenBank/DDBJ databases">
        <title>Complete genome sequence of Agrobacterium salinitolerans CFBP5506.</title>
        <authorList>
            <person name="Yen H.-C."/>
            <person name="Yan X.-H."/>
            <person name="Lai E.-M."/>
            <person name="Kuo C.-H."/>
        </authorList>
    </citation>
    <scope>NUCLEOTIDE SEQUENCE</scope>
    <source>
        <strain evidence="1">CFBP5506</strain>
    </source>
</reference>
<evidence type="ECO:0000313" key="1">
    <source>
        <dbReference type="EMBL" id="WGM60902.1"/>
    </source>
</evidence>
<gene>
    <name evidence="1" type="ORF">CFBP5506_14530</name>
</gene>